<evidence type="ECO:0000313" key="1">
    <source>
        <dbReference type="Proteomes" id="UP000887563"/>
    </source>
</evidence>
<accession>A0A914NRY6</accession>
<proteinExistence type="predicted"/>
<dbReference type="WBParaSite" id="Minc3s07019g40631">
    <property type="protein sequence ID" value="Minc3s07019g40631"/>
    <property type="gene ID" value="Minc3s07019g40631"/>
</dbReference>
<evidence type="ECO:0000313" key="2">
    <source>
        <dbReference type="WBParaSite" id="Minc3s07019g40631"/>
    </source>
</evidence>
<protein>
    <submittedName>
        <fullName evidence="2">Ovule protein</fullName>
    </submittedName>
</protein>
<organism evidence="1 2">
    <name type="scientific">Meloidogyne incognita</name>
    <name type="common">Southern root-knot nematode worm</name>
    <name type="synonym">Oxyuris incognita</name>
    <dbReference type="NCBI Taxonomy" id="6306"/>
    <lineage>
        <taxon>Eukaryota</taxon>
        <taxon>Metazoa</taxon>
        <taxon>Ecdysozoa</taxon>
        <taxon>Nematoda</taxon>
        <taxon>Chromadorea</taxon>
        <taxon>Rhabditida</taxon>
        <taxon>Tylenchina</taxon>
        <taxon>Tylenchomorpha</taxon>
        <taxon>Tylenchoidea</taxon>
        <taxon>Meloidogynidae</taxon>
        <taxon>Meloidogyninae</taxon>
        <taxon>Meloidogyne</taxon>
        <taxon>Meloidogyne incognita group</taxon>
    </lineage>
</organism>
<reference evidence="2" key="1">
    <citation type="submission" date="2022-11" db="UniProtKB">
        <authorList>
            <consortium name="WormBaseParasite"/>
        </authorList>
    </citation>
    <scope>IDENTIFICATION</scope>
</reference>
<name>A0A914NRY6_MELIC</name>
<dbReference type="AlphaFoldDB" id="A0A914NRY6"/>
<sequence>MLRPNKIVYFSLLHTIYQIHSVFRVAFLHINNQIFEVVVVVISHNFRMFAKCGKIVFSYLQSKC</sequence>
<keyword evidence="1" id="KW-1185">Reference proteome</keyword>
<dbReference type="Proteomes" id="UP000887563">
    <property type="component" value="Unplaced"/>
</dbReference>